<dbReference type="AlphaFoldDB" id="A0A6A8DLA8"/>
<comment type="caution">
    <text evidence="2">The sequence shown here is derived from an EMBL/GenBank/DDBJ whole genome shotgun (WGS) entry which is preliminary data.</text>
</comment>
<organism evidence="2 3">
    <name type="scientific">Aquibacillus halophilus</name>
    <dbReference type="NCBI Taxonomy" id="930132"/>
    <lineage>
        <taxon>Bacteria</taxon>
        <taxon>Bacillati</taxon>
        <taxon>Bacillota</taxon>
        <taxon>Bacilli</taxon>
        <taxon>Bacillales</taxon>
        <taxon>Bacillaceae</taxon>
        <taxon>Aquibacillus</taxon>
    </lineage>
</organism>
<sequence length="91" mass="10180">MKHNNISSFKEQSQLAQAQQSIMHLQNTITQAKSHPNKQVLEQIKNSLETAERSLSQAAVVTDNQEALALARRNLDQQKQAIQEVTSGQLD</sequence>
<feature type="region of interest" description="Disordered" evidence="1">
    <location>
        <begin position="1"/>
        <end position="21"/>
    </location>
</feature>
<evidence type="ECO:0000256" key="1">
    <source>
        <dbReference type="SAM" id="MobiDB-lite"/>
    </source>
</evidence>
<gene>
    <name evidence="2" type="ORF">GH741_05050</name>
</gene>
<evidence type="ECO:0008006" key="4">
    <source>
        <dbReference type="Google" id="ProtNLM"/>
    </source>
</evidence>
<dbReference type="Proteomes" id="UP000799092">
    <property type="component" value="Unassembled WGS sequence"/>
</dbReference>
<reference evidence="2" key="1">
    <citation type="submission" date="2019-11" db="EMBL/GenBank/DDBJ databases">
        <authorList>
            <person name="Li J."/>
        </authorList>
    </citation>
    <scope>NUCLEOTIDE SEQUENCE</scope>
    <source>
        <strain evidence="2">B6B</strain>
    </source>
</reference>
<keyword evidence="3" id="KW-1185">Reference proteome</keyword>
<protein>
    <recommendedName>
        <fullName evidence="4">DUF2564 family protein</fullName>
    </recommendedName>
</protein>
<evidence type="ECO:0000313" key="2">
    <source>
        <dbReference type="EMBL" id="MRH42042.1"/>
    </source>
</evidence>
<proteinExistence type="predicted"/>
<dbReference type="EMBL" id="WJNG01000003">
    <property type="protein sequence ID" value="MRH42042.1"/>
    <property type="molecule type" value="Genomic_DNA"/>
</dbReference>
<dbReference type="RefSeq" id="WP_153735695.1">
    <property type="nucleotide sequence ID" value="NZ_WJNG01000003.1"/>
</dbReference>
<name>A0A6A8DLA8_9BACI</name>
<evidence type="ECO:0000313" key="3">
    <source>
        <dbReference type="Proteomes" id="UP000799092"/>
    </source>
</evidence>
<accession>A0A6A8DLA8</accession>
<dbReference type="OrthoDB" id="2970951at2"/>